<keyword evidence="2" id="KW-1185">Reference proteome</keyword>
<reference evidence="1 2" key="1">
    <citation type="submission" date="2018-09" db="EMBL/GenBank/DDBJ databases">
        <title>Discovery and Ecogenomic Context for Candidatus Cryosericales, a Global Caldiserica Order Active in Thawing Permafrost.</title>
        <authorList>
            <person name="Martinez M.A."/>
            <person name="Woodcroft B.J."/>
            <person name="Ignacio Espinoza J.C."/>
            <person name="Zayed A."/>
            <person name="Singleton C.M."/>
            <person name="Boyd J."/>
            <person name="Li Y.-F."/>
            <person name="Purvine S."/>
            <person name="Maughan H."/>
            <person name="Hodgkins S.B."/>
            <person name="Anderson D."/>
            <person name="Sederholm M."/>
            <person name="Temperton B."/>
            <person name="Saleska S.R."/>
            <person name="Tyson G.W."/>
            <person name="Rich V.I."/>
        </authorList>
    </citation>
    <scope>NUCLEOTIDE SEQUENCE [LARGE SCALE GENOMIC DNA]</scope>
    <source>
        <strain evidence="1 2">SMC2</strain>
    </source>
</reference>
<name>A0ABX9MG14_9BACT</name>
<evidence type="ECO:0000313" key="2">
    <source>
        <dbReference type="Proteomes" id="UP000265724"/>
    </source>
</evidence>
<sequence length="117" mass="12816">MAVFDMTVHEDVLAKTVKLAQDRNIIIPTFAQQKDPSLVPDKVKARLKGVGLWDVNPINLFRITWHNDVKTGLYGDVNYIELPSSITGIKARVVGIVGKYFPTGAHKVGAAFGCLVP</sequence>
<organism evidence="1 2">
    <name type="scientific">Candidatus Cryosericum hinesii</name>
    <dbReference type="NCBI Taxonomy" id="2290915"/>
    <lineage>
        <taxon>Bacteria</taxon>
        <taxon>Pseudomonadati</taxon>
        <taxon>Caldisericota/Cryosericota group</taxon>
        <taxon>Candidatus Cryosericota</taxon>
        <taxon>Candidatus Cryosericia</taxon>
        <taxon>Candidatus Cryosericales</taxon>
        <taxon>Candidatus Cryosericaceae</taxon>
        <taxon>Candidatus Cryosericum</taxon>
    </lineage>
</organism>
<proteinExistence type="predicted"/>
<comment type="caution">
    <text evidence="1">The sequence shown here is derived from an EMBL/GenBank/DDBJ whole genome shotgun (WGS) entry which is preliminary data.</text>
</comment>
<dbReference type="EMBL" id="QXIX01000047">
    <property type="protein sequence ID" value="RIE13134.1"/>
    <property type="molecule type" value="Genomic_DNA"/>
</dbReference>
<dbReference type="Proteomes" id="UP000265724">
    <property type="component" value="Unassembled WGS sequence"/>
</dbReference>
<protein>
    <submittedName>
        <fullName evidence="1">Pyridoxal-5-phosphate-dependent protein subunit beta</fullName>
    </submittedName>
</protein>
<accession>A0ABX9MG14</accession>
<evidence type="ECO:0000313" key="1">
    <source>
        <dbReference type="EMBL" id="RIE13134.1"/>
    </source>
</evidence>
<feature type="non-terminal residue" evidence="1">
    <location>
        <position position="117"/>
    </location>
</feature>
<gene>
    <name evidence="1" type="ORF">SMC2_05895</name>
</gene>